<evidence type="ECO:0000313" key="12">
    <source>
        <dbReference type="Proteomes" id="UP000195072"/>
    </source>
</evidence>
<evidence type="ECO:0000256" key="4">
    <source>
        <dbReference type="ARBA" id="ARBA00023163"/>
    </source>
</evidence>
<comment type="similarity">
    <text evidence="1">Belongs to the LysR transcriptional regulatory family.</text>
</comment>
<dbReference type="PANTHER" id="PTHR30126:SF98">
    <property type="entry name" value="HTH-TYPE TRANSCRIPTIONAL ACTIVATOR BAUR"/>
    <property type="match status" value="1"/>
</dbReference>
<keyword evidence="3" id="KW-0238">DNA-binding</keyword>
<dbReference type="InterPro" id="IPR036388">
    <property type="entry name" value="WH-like_DNA-bd_sf"/>
</dbReference>
<dbReference type="InterPro" id="IPR005119">
    <property type="entry name" value="LysR_subst-bd"/>
</dbReference>
<name>A0A0U5EXS8_9PROT</name>
<reference evidence="8 11" key="4">
    <citation type="submission" date="2015-06" db="EMBL/GenBank/DDBJ databases">
        <title>Improved classification and identification of acetic acid bacteria using matrix-assisted laser desorption/ionization time-of-flight mass spectrometry; Gluconobacter nephelii and Gluconobacter uchimurae are later heterotypic synonyms of Gluconobacter japonicus and Gluconobacter oxydans, respectively.</title>
        <authorList>
            <person name="Li L."/>
            <person name="Cleenwerck I."/>
            <person name="De Vuyst L."/>
            <person name="Vandamme P."/>
        </authorList>
    </citation>
    <scope>NUCLEOTIDE SEQUENCE [LARGE SCALE GENOMIC DNA]</scope>
    <source>
        <strain evidence="8 11">LMG 23690</strain>
    </source>
</reference>
<dbReference type="EMBL" id="LHZU01000093">
    <property type="protein sequence ID" value="KXV61190.1"/>
    <property type="molecule type" value="Genomic_DNA"/>
</dbReference>
<dbReference type="EMBL" id="JOOZ01000002">
    <property type="protein sequence ID" value="OUL67632.1"/>
    <property type="molecule type" value="Genomic_DNA"/>
</dbReference>
<dbReference type="Pfam" id="PF00126">
    <property type="entry name" value="HTH_1"/>
    <property type="match status" value="1"/>
</dbReference>
<dbReference type="GO" id="GO:0003700">
    <property type="term" value="F:DNA-binding transcription factor activity"/>
    <property type="evidence" value="ECO:0007669"/>
    <property type="project" value="InterPro"/>
</dbReference>
<dbReference type="PROSITE" id="PS50931">
    <property type="entry name" value="HTH_LYSR"/>
    <property type="match status" value="1"/>
</dbReference>
<proteinExistence type="inferred from homology"/>
<evidence type="ECO:0000256" key="2">
    <source>
        <dbReference type="ARBA" id="ARBA00023015"/>
    </source>
</evidence>
<keyword evidence="10" id="KW-1185">Reference proteome</keyword>
<accession>A0A0U5EXS8</accession>
<dbReference type="Proteomes" id="UP000195072">
    <property type="component" value="Unassembled WGS sequence"/>
</dbReference>
<reference evidence="10" key="2">
    <citation type="submission" date="2014-09" db="EMBL/GenBank/DDBJ databases">
        <authorList>
            <person name="Illeghems K.G."/>
        </authorList>
    </citation>
    <scope>NUCLEOTIDE SEQUENCE [LARGE SCALE GENOMIC DNA]</scope>
    <source>
        <strain evidence="10">108B</strain>
    </source>
</reference>
<evidence type="ECO:0000313" key="8">
    <source>
        <dbReference type="EMBL" id="KXV61190.1"/>
    </source>
</evidence>
<dbReference type="Proteomes" id="UP000056109">
    <property type="component" value="Chromosome I"/>
</dbReference>
<gene>
    <name evidence="7" type="primary">lysR</name>
    <name evidence="8" type="ORF">AD948_02645</name>
    <name evidence="7" type="ORF">ASN_2546</name>
    <name evidence="9" type="ORF">HK16_05430</name>
</gene>
<dbReference type="Gene3D" id="3.40.190.290">
    <property type="match status" value="1"/>
</dbReference>
<evidence type="ECO:0000313" key="10">
    <source>
        <dbReference type="Proteomes" id="UP000056109"/>
    </source>
</evidence>
<keyword evidence="2" id="KW-0805">Transcription regulation</keyword>
<dbReference type="EMBL" id="LN606600">
    <property type="protein sequence ID" value="CEF41830.1"/>
    <property type="molecule type" value="Genomic_DNA"/>
</dbReference>
<dbReference type="Proteomes" id="UP000075360">
    <property type="component" value="Unassembled WGS sequence"/>
</dbReference>
<dbReference type="PATRIC" id="fig|446692.3.peg.2657"/>
<sequence>MIRSASPPPAKTSSAFRSPKHRRSSGFQGQVSEVDLRLLRVFHTVAEQGGFSAAEIALGKSKSSISLDISALETRLGLKLCLRGRSGFALTGEGRALLEATKSLLLDIQRFQQRINQISGVLSGIFRLYVPDNIQAHGETPLVRAIETFTSQHPNVFMTVHSASTREVEVAVMNGQATAGIALYPQDMPDVKGTPLVAEALNLYCGARHPLFAVPEESISLETLTAQRMIAVAEAATSPQWNELRSHFSFHAAAENVDARALLILSGNFIGFLPEAFAKPLVDRGLLRRIAFHNLQLLTCFHFLARTSPETGLMVETFRALLEESY</sequence>
<keyword evidence="4" id="KW-0804">Transcription</keyword>
<dbReference type="PANTHER" id="PTHR30126">
    <property type="entry name" value="HTH-TYPE TRANSCRIPTIONAL REGULATOR"/>
    <property type="match status" value="1"/>
</dbReference>
<organism evidence="7 10">
    <name type="scientific">Acetobacter senegalensis</name>
    <dbReference type="NCBI Taxonomy" id="446692"/>
    <lineage>
        <taxon>Bacteria</taxon>
        <taxon>Pseudomonadati</taxon>
        <taxon>Pseudomonadota</taxon>
        <taxon>Alphaproteobacteria</taxon>
        <taxon>Acetobacterales</taxon>
        <taxon>Acetobacteraceae</taxon>
        <taxon>Acetobacter</taxon>
    </lineage>
</organism>
<dbReference type="GO" id="GO:0000976">
    <property type="term" value="F:transcription cis-regulatory region binding"/>
    <property type="evidence" value="ECO:0007669"/>
    <property type="project" value="TreeGrafter"/>
</dbReference>
<dbReference type="Pfam" id="PF03466">
    <property type="entry name" value="LysR_substrate"/>
    <property type="match status" value="1"/>
</dbReference>
<dbReference type="AlphaFoldDB" id="A0A0U5EXS8"/>
<evidence type="ECO:0000256" key="1">
    <source>
        <dbReference type="ARBA" id="ARBA00009437"/>
    </source>
</evidence>
<evidence type="ECO:0000256" key="5">
    <source>
        <dbReference type="SAM" id="MobiDB-lite"/>
    </source>
</evidence>
<feature type="region of interest" description="Disordered" evidence="5">
    <location>
        <begin position="1"/>
        <end position="28"/>
    </location>
</feature>
<dbReference type="GeneID" id="34783553"/>
<dbReference type="SUPFAM" id="SSF53850">
    <property type="entry name" value="Periplasmic binding protein-like II"/>
    <property type="match status" value="1"/>
</dbReference>
<evidence type="ECO:0000313" key="11">
    <source>
        <dbReference type="Proteomes" id="UP000075360"/>
    </source>
</evidence>
<evidence type="ECO:0000259" key="6">
    <source>
        <dbReference type="PROSITE" id="PS50931"/>
    </source>
</evidence>
<feature type="domain" description="HTH lysR-type" evidence="6">
    <location>
        <begin position="34"/>
        <end position="91"/>
    </location>
</feature>
<dbReference type="OrthoDB" id="7506954at2"/>
<dbReference type="RefSeq" id="WP_058988274.1">
    <property type="nucleotide sequence ID" value="NZ_JAIMFP010000002.1"/>
</dbReference>
<evidence type="ECO:0000256" key="3">
    <source>
        <dbReference type="ARBA" id="ARBA00023125"/>
    </source>
</evidence>
<dbReference type="SUPFAM" id="SSF46785">
    <property type="entry name" value="Winged helix' DNA-binding domain"/>
    <property type="match status" value="1"/>
</dbReference>
<evidence type="ECO:0000313" key="7">
    <source>
        <dbReference type="EMBL" id="CEF41830.1"/>
    </source>
</evidence>
<dbReference type="Gene3D" id="1.10.10.10">
    <property type="entry name" value="Winged helix-like DNA-binding domain superfamily/Winged helix DNA-binding domain"/>
    <property type="match status" value="1"/>
</dbReference>
<protein>
    <submittedName>
        <fullName evidence="7">LysR family transcriptional regulator</fullName>
    </submittedName>
</protein>
<evidence type="ECO:0000313" key="9">
    <source>
        <dbReference type="EMBL" id="OUL67632.1"/>
    </source>
</evidence>
<dbReference type="InterPro" id="IPR000847">
    <property type="entry name" value="LysR_HTH_N"/>
</dbReference>
<reference evidence="9 12" key="1">
    <citation type="submission" date="2014-06" db="EMBL/GenBank/DDBJ databases">
        <authorList>
            <person name="Ju J."/>
            <person name="Zhang J."/>
        </authorList>
    </citation>
    <scope>NUCLEOTIDE SEQUENCE [LARGE SCALE GENOMIC DNA]</scope>
    <source>
        <strain evidence="9">DmL_050</strain>
    </source>
</reference>
<dbReference type="InterPro" id="IPR036390">
    <property type="entry name" value="WH_DNA-bd_sf"/>
</dbReference>
<dbReference type="KEGG" id="asz:ASN_2546"/>
<dbReference type="CDD" id="cd05466">
    <property type="entry name" value="PBP2_LTTR_substrate"/>
    <property type="match status" value="1"/>
</dbReference>
<feature type="compositionally biased region" description="Pro residues" evidence="5">
    <location>
        <begin position="1"/>
        <end position="10"/>
    </location>
</feature>
<reference evidence="7" key="3">
    <citation type="submission" date="2014-09" db="EMBL/GenBank/DDBJ databases">
        <authorList>
            <person name="Magalhaes I.L.F."/>
            <person name="Oliveira U."/>
            <person name="Santos F.R."/>
            <person name="Vidigal T.H.D.A."/>
            <person name="Brescovit A.D."/>
            <person name="Santos A.J."/>
        </authorList>
    </citation>
    <scope>NUCLEOTIDE SEQUENCE</scope>
    <source>
        <strain evidence="7">108B</strain>
    </source>
</reference>